<dbReference type="OrthoDB" id="60699at2759"/>
<dbReference type="EMBL" id="JNBR01000124">
    <property type="protein sequence ID" value="OQR96984.1"/>
    <property type="molecule type" value="Genomic_DNA"/>
</dbReference>
<proteinExistence type="predicted"/>
<dbReference type="AlphaFoldDB" id="A0A1V9ZG71"/>
<keyword evidence="1" id="KW-0175">Coiled coil</keyword>
<gene>
    <name evidence="3" type="ORF">ACHHYP_12947</name>
</gene>
<feature type="compositionally biased region" description="Low complexity" evidence="2">
    <location>
        <begin position="99"/>
        <end position="111"/>
    </location>
</feature>
<evidence type="ECO:0000313" key="4">
    <source>
        <dbReference type="Proteomes" id="UP000243579"/>
    </source>
</evidence>
<keyword evidence="4" id="KW-1185">Reference proteome</keyword>
<sequence length="257" mass="28504">MFFTSGDNTLALENDRLRAQLQREQTLVRVLQSKLREAQAQVAQAALDSEALSSEIASLKSVVASMLDLPEPPRTLPRLSVGSVLPYSKPASPPRHRLSSSTRPSLSSLPEDDTVTVPVVKHVAVPKTPVLRDDWCEETIVPSGSDATLHTASVNKLLLDWAQGDARKHTYLSEWLAYHVDGQRAGKSQYANPRVELKFLTPAMLDGFRRLVLPALRAARPDLDVHCYSKDYVGHSLRIVLDDKPVRSSMLAPIRER</sequence>
<feature type="region of interest" description="Disordered" evidence="2">
    <location>
        <begin position="78"/>
        <end position="111"/>
    </location>
</feature>
<evidence type="ECO:0000256" key="2">
    <source>
        <dbReference type="SAM" id="MobiDB-lite"/>
    </source>
</evidence>
<name>A0A1V9ZG71_ACHHY</name>
<protein>
    <submittedName>
        <fullName evidence="3">Uncharacterized protein</fullName>
    </submittedName>
</protein>
<comment type="caution">
    <text evidence="3">The sequence shown here is derived from an EMBL/GenBank/DDBJ whole genome shotgun (WGS) entry which is preliminary data.</text>
</comment>
<accession>A0A1V9ZG71</accession>
<reference evidence="3 4" key="1">
    <citation type="journal article" date="2014" name="Genome Biol. Evol.">
        <title>The secreted proteins of Achlya hypogyna and Thraustotheca clavata identify the ancestral oomycete secretome and reveal gene acquisitions by horizontal gene transfer.</title>
        <authorList>
            <person name="Misner I."/>
            <person name="Blouin N."/>
            <person name="Leonard G."/>
            <person name="Richards T.A."/>
            <person name="Lane C.E."/>
        </authorList>
    </citation>
    <scope>NUCLEOTIDE SEQUENCE [LARGE SCALE GENOMIC DNA]</scope>
    <source>
        <strain evidence="3 4">ATCC 48635</strain>
    </source>
</reference>
<evidence type="ECO:0000256" key="1">
    <source>
        <dbReference type="SAM" id="Coils"/>
    </source>
</evidence>
<dbReference type="Proteomes" id="UP000243579">
    <property type="component" value="Unassembled WGS sequence"/>
</dbReference>
<dbReference type="STRING" id="1202772.A0A1V9ZG71"/>
<feature type="coiled-coil region" evidence="1">
    <location>
        <begin position="14"/>
        <end position="55"/>
    </location>
</feature>
<evidence type="ECO:0000313" key="3">
    <source>
        <dbReference type="EMBL" id="OQR96984.1"/>
    </source>
</evidence>
<organism evidence="3 4">
    <name type="scientific">Achlya hypogyna</name>
    <name type="common">Oomycete</name>
    <name type="synonym">Protoachlya hypogyna</name>
    <dbReference type="NCBI Taxonomy" id="1202772"/>
    <lineage>
        <taxon>Eukaryota</taxon>
        <taxon>Sar</taxon>
        <taxon>Stramenopiles</taxon>
        <taxon>Oomycota</taxon>
        <taxon>Saprolegniomycetes</taxon>
        <taxon>Saprolegniales</taxon>
        <taxon>Achlyaceae</taxon>
        <taxon>Achlya</taxon>
    </lineage>
</organism>